<dbReference type="Proteomes" id="UP001381693">
    <property type="component" value="Unassembled WGS sequence"/>
</dbReference>
<feature type="non-terminal residue" evidence="1">
    <location>
        <position position="65"/>
    </location>
</feature>
<evidence type="ECO:0000313" key="1">
    <source>
        <dbReference type="EMBL" id="KAK7065305.1"/>
    </source>
</evidence>
<organism evidence="1 2">
    <name type="scientific">Halocaridina rubra</name>
    <name type="common">Hawaiian red shrimp</name>
    <dbReference type="NCBI Taxonomy" id="373956"/>
    <lineage>
        <taxon>Eukaryota</taxon>
        <taxon>Metazoa</taxon>
        <taxon>Ecdysozoa</taxon>
        <taxon>Arthropoda</taxon>
        <taxon>Crustacea</taxon>
        <taxon>Multicrustacea</taxon>
        <taxon>Malacostraca</taxon>
        <taxon>Eumalacostraca</taxon>
        <taxon>Eucarida</taxon>
        <taxon>Decapoda</taxon>
        <taxon>Pleocyemata</taxon>
        <taxon>Caridea</taxon>
        <taxon>Atyoidea</taxon>
        <taxon>Atyidae</taxon>
        <taxon>Halocaridina</taxon>
    </lineage>
</organism>
<accession>A0AAN8ZYA6</accession>
<name>A0AAN8ZYA6_HALRR</name>
<sequence>MGEVRMKAKYAKYIFVCPGTELKRKTNKKKFHDTELLKCYETTALSKRTLHDITQSWTRGFDILT</sequence>
<proteinExistence type="predicted"/>
<dbReference type="EMBL" id="JAXCGZ010020820">
    <property type="protein sequence ID" value="KAK7065305.1"/>
    <property type="molecule type" value="Genomic_DNA"/>
</dbReference>
<protein>
    <submittedName>
        <fullName evidence="1">Uncharacterized protein</fullName>
    </submittedName>
</protein>
<comment type="caution">
    <text evidence="1">The sequence shown here is derived from an EMBL/GenBank/DDBJ whole genome shotgun (WGS) entry which is preliminary data.</text>
</comment>
<dbReference type="AlphaFoldDB" id="A0AAN8ZYA6"/>
<keyword evidence="2" id="KW-1185">Reference proteome</keyword>
<reference evidence="1 2" key="1">
    <citation type="submission" date="2023-11" db="EMBL/GenBank/DDBJ databases">
        <title>Halocaridina rubra genome assembly.</title>
        <authorList>
            <person name="Smith C."/>
        </authorList>
    </citation>
    <scope>NUCLEOTIDE SEQUENCE [LARGE SCALE GENOMIC DNA]</scope>
    <source>
        <strain evidence="1">EP-1</strain>
        <tissue evidence="1">Whole</tissue>
    </source>
</reference>
<gene>
    <name evidence="1" type="ORF">SK128_018700</name>
</gene>
<evidence type="ECO:0000313" key="2">
    <source>
        <dbReference type="Proteomes" id="UP001381693"/>
    </source>
</evidence>